<evidence type="ECO:0000313" key="2">
    <source>
        <dbReference type="Proteomes" id="UP000264294"/>
    </source>
</evidence>
<gene>
    <name evidence="1" type="ORF">D0U04_28335</name>
</gene>
<dbReference type="Proteomes" id="UP000264294">
    <property type="component" value="Unassembled WGS sequence"/>
</dbReference>
<accession>A0ABX9KN45</accession>
<sequence length="166" mass="18953">MLLGSILIIFGVVWFVSSGKSISDLYTTSKPKPKKVTIVSTPRDTNAPPAFLKQNEIKDIHVESIKTKKSIFFTKTNELKAFINSMDTAKKGSLLLDEEGSDLIDCNMWITFQDGTYEKYFIWVVDHDSSEVMIAHQNNPSDLNLKYYQLTEDDSKKLYALFKEII</sequence>
<dbReference type="EMBL" id="QVOD01000071">
    <property type="protein sequence ID" value="RFT62373.1"/>
    <property type="molecule type" value="Genomic_DNA"/>
</dbReference>
<keyword evidence="2" id="KW-1185">Reference proteome</keyword>
<evidence type="ECO:0008006" key="3">
    <source>
        <dbReference type="Google" id="ProtNLM"/>
    </source>
</evidence>
<organism evidence="1 2">
    <name type="scientific">Bacillus clarus</name>
    <dbReference type="NCBI Taxonomy" id="2338372"/>
    <lineage>
        <taxon>Bacteria</taxon>
        <taxon>Bacillati</taxon>
        <taxon>Bacillota</taxon>
        <taxon>Bacilli</taxon>
        <taxon>Bacillales</taxon>
        <taxon>Bacillaceae</taxon>
        <taxon>Bacillus</taxon>
        <taxon>Bacillus cereus group</taxon>
    </lineage>
</organism>
<protein>
    <recommendedName>
        <fullName evidence="3">Group-specific protein</fullName>
    </recommendedName>
</protein>
<reference evidence="1 2" key="1">
    <citation type="submission" date="2018-08" db="EMBL/GenBank/DDBJ databases">
        <title>Bacillus clarus sp. nov. strain PS00077A.</title>
        <authorList>
            <person name="Mendez Acevedo M."/>
            <person name="Carroll L."/>
            <person name="Mukherjee M."/>
            <person name="Wiedmann M."/>
            <person name="Kovac J."/>
        </authorList>
    </citation>
    <scope>NUCLEOTIDE SEQUENCE [LARGE SCALE GENOMIC DNA]</scope>
    <source>
        <strain evidence="1 2">PS00077A</strain>
    </source>
</reference>
<evidence type="ECO:0000313" key="1">
    <source>
        <dbReference type="EMBL" id="RFT62373.1"/>
    </source>
</evidence>
<proteinExistence type="predicted"/>
<name>A0ABX9KN45_9BACI</name>
<dbReference type="RefSeq" id="WP_042978937.1">
    <property type="nucleotide sequence ID" value="NZ_JMQC01000008.1"/>
</dbReference>
<comment type="caution">
    <text evidence="1">The sequence shown here is derived from an EMBL/GenBank/DDBJ whole genome shotgun (WGS) entry which is preliminary data.</text>
</comment>